<dbReference type="EMBL" id="CACRXK020005761">
    <property type="protein sequence ID" value="CAB4007312.1"/>
    <property type="molecule type" value="Genomic_DNA"/>
</dbReference>
<dbReference type="Gene3D" id="2.60.40.2130">
    <property type="entry name" value="F-spondin domain"/>
    <property type="match status" value="1"/>
</dbReference>
<reference evidence="1" key="1">
    <citation type="submission" date="2020-04" db="EMBL/GenBank/DDBJ databases">
        <authorList>
            <person name="Alioto T."/>
            <person name="Alioto T."/>
            <person name="Gomez Garrido J."/>
        </authorList>
    </citation>
    <scope>NUCLEOTIDE SEQUENCE</scope>
    <source>
        <strain evidence="1">A484AB</strain>
    </source>
</reference>
<dbReference type="PROSITE" id="PS51020">
    <property type="entry name" value="SPONDIN"/>
    <property type="match status" value="1"/>
</dbReference>
<evidence type="ECO:0000313" key="2">
    <source>
        <dbReference type="Proteomes" id="UP001152795"/>
    </source>
</evidence>
<dbReference type="Proteomes" id="UP001152795">
    <property type="component" value="Unassembled WGS sequence"/>
</dbReference>
<dbReference type="AlphaFoldDB" id="A0A6S7INP4"/>
<protein>
    <submittedName>
        <fullName evidence="1">Uncharacterized protein</fullName>
    </submittedName>
</protein>
<organism evidence="1 2">
    <name type="scientific">Paramuricea clavata</name>
    <name type="common">Red gorgonian</name>
    <name type="synonym">Violescent sea-whip</name>
    <dbReference type="NCBI Taxonomy" id="317549"/>
    <lineage>
        <taxon>Eukaryota</taxon>
        <taxon>Metazoa</taxon>
        <taxon>Cnidaria</taxon>
        <taxon>Anthozoa</taxon>
        <taxon>Octocorallia</taxon>
        <taxon>Malacalcyonacea</taxon>
        <taxon>Plexauridae</taxon>
        <taxon>Paramuricea</taxon>
    </lineage>
</organism>
<dbReference type="OrthoDB" id="6090599at2759"/>
<gene>
    <name evidence="1" type="ORF">PACLA_8A056957</name>
</gene>
<name>A0A6S7INP4_PARCT</name>
<dbReference type="InterPro" id="IPR051418">
    <property type="entry name" value="Spondin/Thrombospondin_T1"/>
</dbReference>
<dbReference type="PANTHER" id="PTHR11311:SF15">
    <property type="entry name" value="SPONDIN-2"/>
    <property type="match status" value="1"/>
</dbReference>
<dbReference type="GO" id="GO:0031012">
    <property type="term" value="C:extracellular matrix"/>
    <property type="evidence" value="ECO:0007669"/>
    <property type="project" value="TreeGrafter"/>
</dbReference>
<keyword evidence="2" id="KW-1185">Reference proteome</keyword>
<proteinExistence type="predicted"/>
<accession>A0A6S7INP4</accession>
<comment type="caution">
    <text evidence="1">The sequence shown here is derived from an EMBL/GenBank/DDBJ whole genome shotgun (WGS) entry which is preliminary data.</text>
</comment>
<dbReference type="InterPro" id="IPR038678">
    <property type="entry name" value="Spondin_N_sf"/>
</dbReference>
<dbReference type="Pfam" id="PF06468">
    <property type="entry name" value="Spond_N"/>
    <property type="match status" value="1"/>
</dbReference>
<sequence length="261" mass="28876">MALVFVLWYSVAYFASIVSSTQAIECQGTARYTLTFLGEWTSQSHQHFPISAHFSTLVGCSHKTSYVMWTPGIKATTGVKDVAELGITGALNSEMDNEINLKKAYKRYQRIVFSGGTGTTLIPNIEVNSEYPLVSFITMIAPSPDWFVGVHDYNLCNTTTGKWLDSRTRDLPPYDAGTDSGPNFDSRDQITNPKENIHLLTNNTEGSFKGDKPVRRFGTFTFAQTYFNPATIQPPSNTGAACSVKQLGYVVFAMILVNFCL</sequence>
<dbReference type="PANTHER" id="PTHR11311">
    <property type="entry name" value="SPONDIN"/>
    <property type="match status" value="1"/>
</dbReference>
<dbReference type="GO" id="GO:0007155">
    <property type="term" value="P:cell adhesion"/>
    <property type="evidence" value="ECO:0007669"/>
    <property type="project" value="TreeGrafter"/>
</dbReference>
<dbReference type="InterPro" id="IPR009465">
    <property type="entry name" value="Spondin_N"/>
</dbReference>
<dbReference type="NCBIfam" id="NF038123">
    <property type="entry name" value="NF038123_dom"/>
    <property type="match status" value="1"/>
</dbReference>
<evidence type="ECO:0000313" key="1">
    <source>
        <dbReference type="EMBL" id="CAB4007312.1"/>
    </source>
</evidence>